<keyword evidence="2" id="KW-0012">Acyltransferase</keyword>
<dbReference type="InterPro" id="IPR016181">
    <property type="entry name" value="Acyl_CoA_acyltransferase"/>
</dbReference>
<evidence type="ECO:0000256" key="2">
    <source>
        <dbReference type="ARBA" id="ARBA00023315"/>
    </source>
</evidence>
<protein>
    <recommendedName>
        <fullName evidence="3">N-acetyltransferase domain-containing protein</fullName>
    </recommendedName>
</protein>
<sequence>MPGPPSGAHPGAMSAFTVRRLRPGDEGALEYVAREETDFTDEAPSPPLAPADARAYLSDPHVWHWHAEDDSGQPVGFLMAYVHRQRHGSALHVMFDEIGVREAWRRRGVGRALLAALHGQMREAGIGEVWVLADNPEAQAFYEACGYEVDELQGVMLTREVSDRSE</sequence>
<dbReference type="PROSITE" id="PS51186">
    <property type="entry name" value="GNAT"/>
    <property type="match status" value="1"/>
</dbReference>
<keyword evidence="5" id="KW-1185">Reference proteome</keyword>
<dbReference type="InterPro" id="IPR050832">
    <property type="entry name" value="Bact_Acetyltransf"/>
</dbReference>
<reference evidence="4 5" key="1">
    <citation type="submission" date="2018-01" db="EMBL/GenBank/DDBJ databases">
        <title>Deinococcus koreensis sp. nov., a radiation-resistant bacterium isolated from river water.</title>
        <authorList>
            <person name="Choi A."/>
        </authorList>
    </citation>
    <scope>NUCLEOTIDE SEQUENCE [LARGE SCALE GENOMIC DNA]</scope>
    <source>
        <strain evidence="4 5">SJW1-2</strain>
    </source>
</reference>
<dbReference type="Gene3D" id="3.40.630.30">
    <property type="match status" value="1"/>
</dbReference>
<proteinExistence type="predicted"/>
<dbReference type="OrthoDB" id="4119890at2"/>
<dbReference type="Proteomes" id="UP000236379">
    <property type="component" value="Unassembled WGS sequence"/>
</dbReference>
<accession>A0A2K3UYM2</accession>
<dbReference type="AlphaFoldDB" id="A0A2K3UYM2"/>
<feature type="domain" description="N-acetyltransferase" evidence="3">
    <location>
        <begin position="16"/>
        <end position="166"/>
    </location>
</feature>
<name>A0A2K3UYM2_9DEIO</name>
<dbReference type="SUPFAM" id="SSF55729">
    <property type="entry name" value="Acyl-CoA N-acyltransferases (Nat)"/>
    <property type="match status" value="1"/>
</dbReference>
<evidence type="ECO:0000313" key="5">
    <source>
        <dbReference type="Proteomes" id="UP000236379"/>
    </source>
</evidence>
<dbReference type="InterPro" id="IPR000182">
    <property type="entry name" value="GNAT_dom"/>
</dbReference>
<dbReference type="CDD" id="cd04301">
    <property type="entry name" value="NAT_SF"/>
    <property type="match status" value="1"/>
</dbReference>
<keyword evidence="1" id="KW-0808">Transferase</keyword>
<organism evidence="4 5">
    <name type="scientific">Deinococcus koreensis</name>
    <dbReference type="NCBI Taxonomy" id="2054903"/>
    <lineage>
        <taxon>Bacteria</taxon>
        <taxon>Thermotogati</taxon>
        <taxon>Deinococcota</taxon>
        <taxon>Deinococci</taxon>
        <taxon>Deinococcales</taxon>
        <taxon>Deinococcaceae</taxon>
        <taxon>Deinococcus</taxon>
    </lineage>
</organism>
<evidence type="ECO:0000259" key="3">
    <source>
        <dbReference type="PROSITE" id="PS51186"/>
    </source>
</evidence>
<dbReference type="EMBL" id="PPPD01000001">
    <property type="protein sequence ID" value="PNY81638.1"/>
    <property type="molecule type" value="Genomic_DNA"/>
</dbReference>
<evidence type="ECO:0000256" key="1">
    <source>
        <dbReference type="ARBA" id="ARBA00022679"/>
    </source>
</evidence>
<dbReference type="Pfam" id="PF00583">
    <property type="entry name" value="Acetyltransf_1"/>
    <property type="match status" value="1"/>
</dbReference>
<dbReference type="GO" id="GO:0016747">
    <property type="term" value="F:acyltransferase activity, transferring groups other than amino-acyl groups"/>
    <property type="evidence" value="ECO:0007669"/>
    <property type="project" value="InterPro"/>
</dbReference>
<gene>
    <name evidence="4" type="ORF">CVO96_09870</name>
</gene>
<dbReference type="PANTHER" id="PTHR43877">
    <property type="entry name" value="AMINOALKYLPHOSPHONATE N-ACETYLTRANSFERASE-RELATED-RELATED"/>
    <property type="match status" value="1"/>
</dbReference>
<comment type="caution">
    <text evidence="4">The sequence shown here is derived from an EMBL/GenBank/DDBJ whole genome shotgun (WGS) entry which is preliminary data.</text>
</comment>
<evidence type="ECO:0000313" key="4">
    <source>
        <dbReference type="EMBL" id="PNY81638.1"/>
    </source>
</evidence>